<evidence type="ECO:0008006" key="2">
    <source>
        <dbReference type="Google" id="ProtNLM"/>
    </source>
</evidence>
<dbReference type="InterPro" id="IPR009014">
    <property type="entry name" value="Transketo_C/PFOR_II"/>
</dbReference>
<comment type="caution">
    <text evidence="1">The sequence shown here is derived from an EMBL/GenBank/DDBJ whole genome shotgun (WGS) entry which is preliminary data.</text>
</comment>
<dbReference type="EMBL" id="BART01024265">
    <property type="protein sequence ID" value="GAH02551.1"/>
    <property type="molecule type" value="Genomic_DNA"/>
</dbReference>
<name>X1C3D1_9ZZZZ</name>
<sequence length="47" mass="5360">MDFIGIEDKFTESGSYYDLLAKYGLSIENILLKAKELIDKKLKYGGK</sequence>
<reference evidence="1" key="1">
    <citation type="journal article" date="2014" name="Front. Microbiol.">
        <title>High frequency of phylogenetically diverse reductive dehalogenase-homologous genes in deep subseafloor sedimentary metagenomes.</title>
        <authorList>
            <person name="Kawai M."/>
            <person name="Futagami T."/>
            <person name="Toyoda A."/>
            <person name="Takaki Y."/>
            <person name="Nishi S."/>
            <person name="Hori S."/>
            <person name="Arai W."/>
            <person name="Tsubouchi T."/>
            <person name="Morono Y."/>
            <person name="Uchiyama I."/>
            <person name="Ito T."/>
            <person name="Fujiyama A."/>
            <person name="Inagaki F."/>
            <person name="Takami H."/>
        </authorList>
    </citation>
    <scope>NUCLEOTIDE SEQUENCE</scope>
    <source>
        <strain evidence="1">Expedition CK06-06</strain>
    </source>
</reference>
<accession>X1C3D1</accession>
<protein>
    <recommendedName>
        <fullName evidence="2">Transketolase C-terminal domain-containing protein</fullName>
    </recommendedName>
</protein>
<gene>
    <name evidence="1" type="ORF">S01H4_43895</name>
</gene>
<dbReference type="SUPFAM" id="SSF52922">
    <property type="entry name" value="TK C-terminal domain-like"/>
    <property type="match status" value="1"/>
</dbReference>
<evidence type="ECO:0000313" key="1">
    <source>
        <dbReference type="EMBL" id="GAH02551.1"/>
    </source>
</evidence>
<organism evidence="1">
    <name type="scientific">marine sediment metagenome</name>
    <dbReference type="NCBI Taxonomy" id="412755"/>
    <lineage>
        <taxon>unclassified sequences</taxon>
        <taxon>metagenomes</taxon>
        <taxon>ecological metagenomes</taxon>
    </lineage>
</organism>
<dbReference type="AlphaFoldDB" id="X1C3D1"/>
<dbReference type="Gene3D" id="3.40.50.920">
    <property type="match status" value="1"/>
</dbReference>
<proteinExistence type="predicted"/>